<name>A0A086P8W2_SPHHM</name>
<evidence type="ECO:0000313" key="3">
    <source>
        <dbReference type="Proteomes" id="UP000024284"/>
    </source>
</evidence>
<gene>
    <name evidence="2" type="primary">dccDI_1</name>
    <name evidence="2" type="ORF">BV98_002641</name>
</gene>
<dbReference type="PATRIC" id="fig|1219045.3.peg.2675"/>
<keyword evidence="3" id="KW-1185">Reference proteome</keyword>
<dbReference type="STRING" id="76947.GCA_002080435_00138"/>
<dbReference type="Proteomes" id="UP000024284">
    <property type="component" value="Unassembled WGS sequence"/>
</dbReference>
<dbReference type="PANTHER" id="PTHR46623:SF6">
    <property type="entry name" value="ALPHA_BETA-HYDROLASES SUPERFAMILY PROTEIN"/>
    <property type="match status" value="1"/>
</dbReference>
<keyword evidence="2" id="KW-0378">Hydrolase</keyword>
<proteinExistence type="predicted"/>
<accession>A0A086P8W2</accession>
<dbReference type="InterPro" id="IPR029058">
    <property type="entry name" value="AB_hydrolase_fold"/>
</dbReference>
<dbReference type="AlphaFoldDB" id="A0A086P8W2"/>
<dbReference type="GO" id="GO:0016787">
    <property type="term" value="F:hydrolase activity"/>
    <property type="evidence" value="ECO:0007669"/>
    <property type="project" value="UniProtKB-KW"/>
</dbReference>
<dbReference type="PANTHER" id="PTHR46623">
    <property type="entry name" value="CARBOXYMETHYLENEBUTENOLIDASE-RELATED"/>
    <property type="match status" value="1"/>
</dbReference>
<evidence type="ECO:0000259" key="1">
    <source>
        <dbReference type="Pfam" id="PF01738"/>
    </source>
</evidence>
<dbReference type="EMBL" id="JFZA02000023">
    <property type="protein sequence ID" value="KFG89830.1"/>
    <property type="molecule type" value="Genomic_DNA"/>
</dbReference>
<protein>
    <submittedName>
        <fullName evidence="2">Dienelactone hydrolase</fullName>
    </submittedName>
</protein>
<comment type="caution">
    <text evidence="2">The sequence shown here is derived from an EMBL/GenBank/DDBJ whole genome shotgun (WGS) entry which is preliminary data.</text>
</comment>
<reference evidence="2" key="1">
    <citation type="submission" date="2014-08" db="EMBL/GenBank/DDBJ databases">
        <title>Draft genome sequences of Sphingobium herbicidovorans.</title>
        <authorList>
            <person name="Gan H.M."/>
            <person name="Gan H.Y."/>
            <person name="Savka M.A."/>
        </authorList>
    </citation>
    <scope>NUCLEOTIDE SEQUENCE [LARGE SCALE GENOMIC DNA]</scope>
    <source>
        <strain evidence="2">NBRC 16415</strain>
    </source>
</reference>
<dbReference type="OrthoDB" id="9787933at2"/>
<dbReference type="Pfam" id="PF01738">
    <property type="entry name" value="DLH"/>
    <property type="match status" value="1"/>
</dbReference>
<dbReference type="InterPro" id="IPR051049">
    <property type="entry name" value="Dienelactone_hydrolase-like"/>
</dbReference>
<dbReference type="Gene3D" id="3.40.50.1820">
    <property type="entry name" value="alpha/beta hydrolase"/>
    <property type="match status" value="1"/>
</dbReference>
<evidence type="ECO:0000313" key="2">
    <source>
        <dbReference type="EMBL" id="KFG89830.1"/>
    </source>
</evidence>
<dbReference type="InterPro" id="IPR002925">
    <property type="entry name" value="Dienelactn_hydro"/>
</dbReference>
<feature type="domain" description="Dienelactone hydrolase" evidence="1">
    <location>
        <begin position="39"/>
        <end position="223"/>
    </location>
</feature>
<organism evidence="2 3">
    <name type="scientific">Sphingobium herbicidovorans (strain ATCC 700291 / DSM 11019 / CCUG 56400 / KCTC 2939 / LMG 18315 / NBRC 16415 / MH)</name>
    <name type="common">Sphingomonas herbicidovorans</name>
    <dbReference type="NCBI Taxonomy" id="1219045"/>
    <lineage>
        <taxon>Bacteria</taxon>
        <taxon>Pseudomonadati</taxon>
        <taxon>Pseudomonadota</taxon>
        <taxon>Alphaproteobacteria</taxon>
        <taxon>Sphingomonadales</taxon>
        <taxon>Sphingomonadaceae</taxon>
        <taxon>Sphingobium</taxon>
    </lineage>
</organism>
<dbReference type="RefSeq" id="WP_020997465.1">
    <property type="nucleotide sequence ID" value="NZ_JFZA02000023.1"/>
</dbReference>
<sequence>MCHGQASAALPPPGEYVAMNDGLPSLAFGDEGERVRIAILPDIYGAGPFYQQLATHMAERGAFVHLMDPFHELGPLPEVTREAAFARRHRVRDRAYVDAFAHFIGEQRITGVAGFCLGGLYVFELARRGIPVSLVSLYGFPQGLANDDPLPVPFDYLEGLPHRHVALFGDQDQSQSPENFLRLTEIAERTPDFGLHLFPGSGHGFLADIGSDDPSLAQNARAALEIVEEVLLVGEAKERD</sequence>
<dbReference type="SUPFAM" id="SSF53474">
    <property type="entry name" value="alpha/beta-Hydrolases"/>
    <property type="match status" value="1"/>
</dbReference>
<dbReference type="eggNOG" id="COG0412">
    <property type="taxonomic scope" value="Bacteria"/>
</dbReference>